<evidence type="ECO:0000256" key="1">
    <source>
        <dbReference type="SAM" id="Phobius"/>
    </source>
</evidence>
<dbReference type="KEGG" id="thal:A1OE_1510"/>
<keyword evidence="3" id="KW-1185">Reference proteome</keyword>
<keyword evidence="1" id="KW-0812">Transmembrane</keyword>
<proteinExistence type="predicted"/>
<name>K7YSW8_9PROT</name>
<feature type="transmembrane region" description="Helical" evidence="1">
    <location>
        <begin position="20"/>
        <end position="40"/>
    </location>
</feature>
<evidence type="ECO:0000313" key="2">
    <source>
        <dbReference type="EMBL" id="AFX99679.1"/>
    </source>
</evidence>
<dbReference type="EMBL" id="CP003539">
    <property type="protein sequence ID" value="AFX99679.1"/>
    <property type="molecule type" value="Genomic_DNA"/>
</dbReference>
<sequence>MINLNLILCVKNNNKLIDYYIVFTLLIFFVNVKWLSYNILFNT</sequence>
<dbReference type="HOGENOM" id="CLU_3231096_0_0_5"/>
<keyword evidence="1" id="KW-0472">Membrane</keyword>
<dbReference type="AlphaFoldDB" id="K7YSW8"/>
<gene>
    <name evidence="2" type="ORF">A1OE_1510</name>
</gene>
<dbReference type="Proteomes" id="UP000010077">
    <property type="component" value="Chromosome"/>
</dbReference>
<dbReference type="STRING" id="1193729.A1OE_1510"/>
<keyword evidence="1" id="KW-1133">Transmembrane helix</keyword>
<organism evidence="2 3">
    <name type="scientific">Candidatus Endolissoclinum faulkneri L2</name>
    <dbReference type="NCBI Taxonomy" id="1193729"/>
    <lineage>
        <taxon>Bacteria</taxon>
        <taxon>Pseudomonadati</taxon>
        <taxon>Pseudomonadota</taxon>
        <taxon>Alphaproteobacteria</taxon>
        <taxon>Rhodospirillales</taxon>
        <taxon>Rhodospirillaceae</taxon>
        <taxon>Candidatus Endolissoclinum</taxon>
    </lineage>
</organism>
<accession>K7YSW8</accession>
<reference evidence="2 3" key="1">
    <citation type="journal article" date="2012" name="Proc. Natl. Acad. Sci. U.S.A.">
        <title>Genome streamlining and chemical defense in a coral reef symbiosis.</title>
        <authorList>
            <person name="Kwan J.C."/>
            <person name="Donia M.S."/>
            <person name="Han A.W."/>
            <person name="Hirose E."/>
            <person name="Haygood M.G."/>
            <person name="Schmidt E.W."/>
        </authorList>
    </citation>
    <scope>NUCLEOTIDE SEQUENCE [LARGE SCALE GENOMIC DNA]</scope>
    <source>
        <strain evidence="2 3">L2</strain>
    </source>
</reference>
<evidence type="ECO:0000313" key="3">
    <source>
        <dbReference type="Proteomes" id="UP000010077"/>
    </source>
</evidence>
<protein>
    <submittedName>
        <fullName evidence="2">Uncharacterized protein</fullName>
    </submittedName>
</protein>